<dbReference type="CDD" id="cd16664">
    <property type="entry name" value="RING-Ubox_PUB"/>
    <property type="match status" value="1"/>
</dbReference>
<dbReference type="Pfam" id="PF04564">
    <property type="entry name" value="U-box"/>
    <property type="match status" value="1"/>
</dbReference>
<dbReference type="GO" id="GO:0016567">
    <property type="term" value="P:protein ubiquitination"/>
    <property type="evidence" value="ECO:0007669"/>
    <property type="project" value="UniProtKB-UniRule"/>
</dbReference>
<proteinExistence type="predicted"/>
<gene>
    <name evidence="7" type="ORF">Din_021849</name>
</gene>
<comment type="catalytic activity">
    <reaction evidence="1 5">
        <text>S-ubiquitinyl-[E2 ubiquitin-conjugating enzyme]-L-cysteine + [acceptor protein]-L-lysine = [E2 ubiquitin-conjugating enzyme]-L-cysteine + N(6)-ubiquitinyl-[acceptor protein]-L-lysine.</text>
        <dbReference type="EC" id="2.3.2.27"/>
    </reaction>
</comment>
<keyword evidence="4 5" id="KW-0833">Ubl conjugation pathway</keyword>
<evidence type="ECO:0000256" key="5">
    <source>
        <dbReference type="RuleBase" id="RU369093"/>
    </source>
</evidence>
<dbReference type="PANTHER" id="PTHR22849">
    <property type="entry name" value="WDSAM1 PROTEIN"/>
    <property type="match status" value="1"/>
</dbReference>
<dbReference type="AlphaFoldDB" id="A0A5B7A906"/>
<evidence type="ECO:0000256" key="4">
    <source>
        <dbReference type="ARBA" id="ARBA00022786"/>
    </source>
</evidence>
<accession>A0A5B7A906</accession>
<sequence>MKELAEMAIPHLFRCPISLDLFTDPVTLCTGQTYDRSSIEKWLAAGNLTCPVTMQKLHDPSITPNHTLRHLIHQWLQLGNQFNPFDNYFKIIHPHHHPSHLAALLLEHNLESTLETKLQTLEKIQLLADQELPSQNSCLTQLGFFPLLLELVFLQKVVGVGEQYAQDNLKFAEQALVCALKLLPFHNLEPLNMLKEESKMAHFLVLFEHGSISIKTSLCHLVEAISTSFETKEVCAMLGKNGRLLQGILQALLDLQDNSKASEAGIKAISALSSLEENRECLVREGAVEGLIKYISSAGRRERMAAAMAMATIEVLLGVESAKEAVINHPNGVTSLVKMVFRVSDHGGGESAVNSLMIICYDSLRAREEAICAGVLTQLLLLLQSQCSGRTKMKARMLLKLLRSMWAEDTNHV</sequence>
<dbReference type="EC" id="2.3.2.27" evidence="5"/>
<dbReference type="PANTHER" id="PTHR22849:SF103">
    <property type="entry name" value="U-BOX DOMAIN-CONTAINING PROTEIN"/>
    <property type="match status" value="1"/>
</dbReference>
<evidence type="ECO:0000256" key="3">
    <source>
        <dbReference type="ARBA" id="ARBA00022679"/>
    </source>
</evidence>
<keyword evidence="3 5" id="KW-0808">Transferase</keyword>
<dbReference type="EMBL" id="GHES01021849">
    <property type="protein sequence ID" value="MPA52408.1"/>
    <property type="molecule type" value="Transcribed_RNA"/>
</dbReference>
<dbReference type="InterPro" id="IPR011989">
    <property type="entry name" value="ARM-like"/>
</dbReference>
<dbReference type="InterPro" id="IPR016024">
    <property type="entry name" value="ARM-type_fold"/>
</dbReference>
<feature type="domain" description="U-box" evidence="6">
    <location>
        <begin position="8"/>
        <end position="82"/>
    </location>
</feature>
<name>A0A5B7A906_DAVIN</name>
<dbReference type="InterPro" id="IPR013083">
    <property type="entry name" value="Znf_RING/FYVE/PHD"/>
</dbReference>
<reference evidence="7" key="1">
    <citation type="submission" date="2019-08" db="EMBL/GenBank/DDBJ databases">
        <title>Reference gene set and small RNA set construction with multiple tissues from Davidia involucrata Baill.</title>
        <authorList>
            <person name="Yang H."/>
            <person name="Zhou C."/>
            <person name="Li G."/>
            <person name="Wang J."/>
            <person name="Gao P."/>
            <person name="Wang M."/>
            <person name="Wang R."/>
            <person name="Zhao Y."/>
        </authorList>
    </citation>
    <scope>NUCLEOTIDE SEQUENCE</scope>
    <source>
        <tissue evidence="7">Mixed with DoveR01_LX</tissue>
    </source>
</reference>
<dbReference type="InterPro" id="IPR058678">
    <property type="entry name" value="ARM_PUB"/>
</dbReference>
<comment type="pathway">
    <text evidence="2 5">Protein modification; protein ubiquitination.</text>
</comment>
<dbReference type="InterPro" id="IPR045185">
    <property type="entry name" value="PUB22/23/24-like"/>
</dbReference>
<evidence type="ECO:0000256" key="1">
    <source>
        <dbReference type="ARBA" id="ARBA00000900"/>
    </source>
</evidence>
<dbReference type="GO" id="GO:0061630">
    <property type="term" value="F:ubiquitin protein ligase activity"/>
    <property type="evidence" value="ECO:0007669"/>
    <property type="project" value="UniProtKB-UniRule"/>
</dbReference>
<protein>
    <recommendedName>
        <fullName evidence="5 6">U-box domain-containing protein</fullName>
        <ecNumber evidence="5">2.3.2.27</ecNumber>
    </recommendedName>
    <alternativeName>
        <fullName evidence="5">RING-type E3 ubiquitin transferase PUB</fullName>
    </alternativeName>
</protein>
<organism evidence="7">
    <name type="scientific">Davidia involucrata</name>
    <name type="common">Dove tree</name>
    <dbReference type="NCBI Taxonomy" id="16924"/>
    <lineage>
        <taxon>Eukaryota</taxon>
        <taxon>Viridiplantae</taxon>
        <taxon>Streptophyta</taxon>
        <taxon>Embryophyta</taxon>
        <taxon>Tracheophyta</taxon>
        <taxon>Spermatophyta</taxon>
        <taxon>Magnoliopsida</taxon>
        <taxon>eudicotyledons</taxon>
        <taxon>Gunneridae</taxon>
        <taxon>Pentapetalae</taxon>
        <taxon>asterids</taxon>
        <taxon>Cornales</taxon>
        <taxon>Nyssaceae</taxon>
        <taxon>Davidia</taxon>
    </lineage>
</organism>
<dbReference type="FunFam" id="3.30.40.10:FF:000442">
    <property type="entry name" value="RING-type E3 ubiquitin transferase"/>
    <property type="match status" value="1"/>
</dbReference>
<dbReference type="Gene3D" id="3.30.40.10">
    <property type="entry name" value="Zinc/RING finger domain, C3HC4 (zinc finger)"/>
    <property type="match status" value="1"/>
</dbReference>
<dbReference type="InterPro" id="IPR003613">
    <property type="entry name" value="Ubox_domain"/>
</dbReference>
<dbReference type="PROSITE" id="PS51698">
    <property type="entry name" value="U_BOX"/>
    <property type="match status" value="1"/>
</dbReference>
<evidence type="ECO:0000256" key="2">
    <source>
        <dbReference type="ARBA" id="ARBA00004906"/>
    </source>
</evidence>
<comment type="function">
    <text evidence="5">Functions as an E3 ubiquitin ligase.</text>
</comment>
<dbReference type="UniPathway" id="UPA00143"/>
<dbReference type="InterPro" id="IPR045210">
    <property type="entry name" value="RING-Ubox_PUB"/>
</dbReference>
<evidence type="ECO:0000313" key="7">
    <source>
        <dbReference type="EMBL" id="MPA52408.1"/>
    </source>
</evidence>
<dbReference type="SUPFAM" id="SSF48371">
    <property type="entry name" value="ARM repeat"/>
    <property type="match status" value="1"/>
</dbReference>
<dbReference type="Gene3D" id="1.25.10.10">
    <property type="entry name" value="Leucine-rich Repeat Variant"/>
    <property type="match status" value="1"/>
</dbReference>
<dbReference type="SMART" id="SM00504">
    <property type="entry name" value="Ubox"/>
    <property type="match status" value="1"/>
</dbReference>
<dbReference type="Pfam" id="PF25598">
    <property type="entry name" value="ARM_PUB"/>
    <property type="match status" value="1"/>
</dbReference>
<dbReference type="SUPFAM" id="SSF57850">
    <property type="entry name" value="RING/U-box"/>
    <property type="match status" value="1"/>
</dbReference>
<evidence type="ECO:0000259" key="6">
    <source>
        <dbReference type="PROSITE" id="PS51698"/>
    </source>
</evidence>